<accession>A0A323TJF9</accession>
<protein>
    <submittedName>
        <fullName evidence="1">Uncharacterized protein</fullName>
    </submittedName>
</protein>
<comment type="caution">
    <text evidence="1">The sequence shown here is derived from an EMBL/GenBank/DDBJ whole genome shotgun (WGS) entry which is preliminary data.</text>
</comment>
<dbReference type="AlphaFoldDB" id="A0A323TJF9"/>
<sequence length="276" mass="31727">MTNVLIIGEKSTPSIYIESEPDVVVNSLHFHAHDLDNGIPISLKGIYHLMKLYDAIILQKPVYTNDSLLQGSQKTINQFMIDLFLTVAKRTNTALSIHSNDTLEHLHQGSLTNPVSFVHSDNDKFEVAIQRSKHTVTSVQCWDTYGSIEADDWAYHYFSWLSSFTKKLIKVKIKGQEAHFHLRGIPFPLLVLEKTNVTEQMYISEWIIKRGVLNKTDKQKAPVGRLWFVLSSDPSKKTIATALTHFRPRLPWTIYKFTQGVLHPYVMNQFKKQSCR</sequence>
<dbReference type="EMBL" id="PDOD01000001">
    <property type="protein sequence ID" value="PYZ95252.1"/>
    <property type="molecule type" value="Genomic_DNA"/>
</dbReference>
<reference evidence="1 2" key="1">
    <citation type="submission" date="2017-10" db="EMBL/GenBank/DDBJ databases">
        <title>Bacillus sp. nov., a halophilic bacterium isolated from a Keqin Lake.</title>
        <authorList>
            <person name="Wang H."/>
        </authorList>
    </citation>
    <scope>NUCLEOTIDE SEQUENCE [LARGE SCALE GENOMIC DNA]</scope>
    <source>
        <strain evidence="1 2">KQ-12</strain>
    </source>
</reference>
<name>A0A323TJF9_9BACI</name>
<dbReference type="Proteomes" id="UP000248214">
    <property type="component" value="Unassembled WGS sequence"/>
</dbReference>
<organism evidence="1 2">
    <name type="scientific">Salipaludibacillus keqinensis</name>
    <dbReference type="NCBI Taxonomy" id="2045207"/>
    <lineage>
        <taxon>Bacteria</taxon>
        <taxon>Bacillati</taxon>
        <taxon>Bacillota</taxon>
        <taxon>Bacilli</taxon>
        <taxon>Bacillales</taxon>
        <taxon>Bacillaceae</taxon>
    </lineage>
</organism>
<proteinExistence type="predicted"/>
<keyword evidence="2" id="KW-1185">Reference proteome</keyword>
<evidence type="ECO:0000313" key="2">
    <source>
        <dbReference type="Proteomes" id="UP000248214"/>
    </source>
</evidence>
<dbReference type="RefSeq" id="WP_110608887.1">
    <property type="nucleotide sequence ID" value="NZ_PDOD01000001.1"/>
</dbReference>
<dbReference type="OrthoDB" id="9774199at2"/>
<gene>
    <name evidence="1" type="ORF">CR194_06990</name>
</gene>
<evidence type="ECO:0000313" key="1">
    <source>
        <dbReference type="EMBL" id="PYZ95252.1"/>
    </source>
</evidence>